<name>A0A398A3Y7_BRACM</name>
<reference evidence="1 2" key="1">
    <citation type="submission" date="2018-06" db="EMBL/GenBank/DDBJ databases">
        <title>WGS assembly of Brassica rapa FPsc.</title>
        <authorList>
            <person name="Bowman J."/>
            <person name="Kohchi T."/>
            <person name="Yamato K."/>
            <person name="Jenkins J."/>
            <person name="Shu S."/>
            <person name="Ishizaki K."/>
            <person name="Yamaoka S."/>
            <person name="Nishihama R."/>
            <person name="Nakamura Y."/>
            <person name="Berger F."/>
            <person name="Adam C."/>
            <person name="Aki S."/>
            <person name="Althoff F."/>
            <person name="Araki T."/>
            <person name="Arteaga-Vazquez M."/>
            <person name="Balasubrmanian S."/>
            <person name="Bauer D."/>
            <person name="Boehm C."/>
            <person name="Briginshaw L."/>
            <person name="Caballero-Perez J."/>
            <person name="Catarino B."/>
            <person name="Chen F."/>
            <person name="Chiyoda S."/>
            <person name="Chovatia M."/>
            <person name="Davies K."/>
            <person name="Delmans M."/>
            <person name="Demura T."/>
            <person name="Dierschke T."/>
            <person name="Dolan L."/>
            <person name="Dorantes-Acosta A."/>
            <person name="Eklund D."/>
            <person name="Florent S."/>
            <person name="Flores-Sandoval E."/>
            <person name="Fujiyama A."/>
            <person name="Fukuzawa H."/>
            <person name="Galik B."/>
            <person name="Grimanelli D."/>
            <person name="Grimwood J."/>
            <person name="Grossniklaus U."/>
            <person name="Hamada T."/>
            <person name="Haseloff J."/>
            <person name="Hetherington A."/>
            <person name="Higo A."/>
            <person name="Hirakawa Y."/>
            <person name="Hundley H."/>
            <person name="Ikeda Y."/>
            <person name="Inoue K."/>
            <person name="Inoue S."/>
            <person name="Ishida S."/>
            <person name="Jia Q."/>
            <person name="Kakita M."/>
            <person name="Kanazawa T."/>
            <person name="Kawai Y."/>
            <person name="Kawashima T."/>
            <person name="Kennedy M."/>
            <person name="Kinose K."/>
            <person name="Kinoshita T."/>
            <person name="Kohara Y."/>
            <person name="Koide E."/>
            <person name="Komatsu K."/>
            <person name="Kopischke S."/>
            <person name="Kubo M."/>
            <person name="Kyozuka J."/>
            <person name="Lagercrantz U."/>
            <person name="Lin S."/>
            <person name="Lindquist E."/>
            <person name="Lipzen A."/>
            <person name="Lu C."/>
            <person name="Luna E."/>
            <person name="Martienssen R."/>
            <person name="Minamino N."/>
            <person name="Mizutani M."/>
            <person name="Mizutani M."/>
            <person name="Mochizuki N."/>
            <person name="Monte I."/>
            <person name="Mosher R."/>
            <person name="Nagasaki H."/>
            <person name="Nakagami H."/>
            <person name="Naramoto S."/>
            <person name="Nishitani K."/>
            <person name="Ohtani M."/>
            <person name="Okamoto T."/>
            <person name="Okumura M."/>
            <person name="Phillips J."/>
            <person name="Pollak B."/>
            <person name="Reinders A."/>
            <person name="Roevekamp M."/>
            <person name="Sano R."/>
            <person name="Sawa S."/>
            <person name="Schmid M."/>
            <person name="Shirakawa M."/>
            <person name="Solano R."/>
            <person name="Spunde A."/>
            <person name="Suetsugu N."/>
            <person name="Sugano S."/>
            <person name="Sugiyama A."/>
            <person name="Sun R."/>
            <person name="Suzuki Y."/>
            <person name="Takenaka M."/>
            <person name="Takezawa D."/>
            <person name="Tomogane H."/>
            <person name="Tsuzuki M."/>
            <person name="Ueda T."/>
            <person name="Umeda M."/>
            <person name="Ward J."/>
            <person name="Watanabe Y."/>
            <person name="Yazaki K."/>
            <person name="Yokoyama R."/>
            <person name="Yoshitake Y."/>
            <person name="Yotsui I."/>
            <person name="Zachgo S."/>
            <person name="Schmutz J."/>
        </authorList>
    </citation>
    <scope>NUCLEOTIDE SEQUENCE [LARGE SCALE GENOMIC DNA]</scope>
    <source>
        <strain evidence="2">cv. B-3</strain>
    </source>
</reference>
<dbReference type="EMBL" id="CM010630">
    <property type="protein sequence ID" value="RID72539.1"/>
    <property type="molecule type" value="Genomic_DNA"/>
</dbReference>
<dbReference type="Proteomes" id="UP000264353">
    <property type="component" value="Chromosome A3"/>
</dbReference>
<protein>
    <submittedName>
        <fullName evidence="1">Uncharacterized protein</fullName>
    </submittedName>
</protein>
<gene>
    <name evidence="1" type="ORF">BRARA_C04428</name>
</gene>
<sequence length="97" mass="11373">MWVDLKGPTLGNGTTPDWNDTMTFLQSNTFSGMDYVLIRLAFQVTVYLIWRERNACRHRISWMGTEHMSRLIDRTIRNRILALKYGTAHKSEGLLQR</sequence>
<proteinExistence type="predicted"/>
<organism evidence="1 2">
    <name type="scientific">Brassica campestris</name>
    <name type="common">Field mustard</name>
    <dbReference type="NCBI Taxonomy" id="3711"/>
    <lineage>
        <taxon>Eukaryota</taxon>
        <taxon>Viridiplantae</taxon>
        <taxon>Streptophyta</taxon>
        <taxon>Embryophyta</taxon>
        <taxon>Tracheophyta</taxon>
        <taxon>Spermatophyta</taxon>
        <taxon>Magnoliopsida</taxon>
        <taxon>eudicotyledons</taxon>
        <taxon>Gunneridae</taxon>
        <taxon>Pentapetalae</taxon>
        <taxon>rosids</taxon>
        <taxon>malvids</taxon>
        <taxon>Brassicales</taxon>
        <taxon>Brassicaceae</taxon>
        <taxon>Brassiceae</taxon>
        <taxon>Brassica</taxon>
    </lineage>
</organism>
<evidence type="ECO:0000313" key="2">
    <source>
        <dbReference type="Proteomes" id="UP000264353"/>
    </source>
</evidence>
<accession>A0A398A3Y7</accession>
<dbReference type="AlphaFoldDB" id="A0A398A3Y7"/>
<evidence type="ECO:0000313" key="1">
    <source>
        <dbReference type="EMBL" id="RID72539.1"/>
    </source>
</evidence>